<evidence type="ECO:0000256" key="1">
    <source>
        <dbReference type="SAM" id="MobiDB-lite"/>
    </source>
</evidence>
<feature type="domain" description="NADP-dependent oxidoreductase" evidence="3">
    <location>
        <begin position="217"/>
        <end position="402"/>
    </location>
</feature>
<dbReference type="Pfam" id="PF00248">
    <property type="entry name" value="Aldo_ket_red"/>
    <property type="match status" value="1"/>
</dbReference>
<dbReference type="PANTHER" id="PTHR43827">
    <property type="entry name" value="2,5-DIKETO-D-GLUCONIC ACID REDUCTASE"/>
    <property type="match status" value="1"/>
</dbReference>
<dbReference type="GO" id="GO:0016491">
    <property type="term" value="F:oxidoreductase activity"/>
    <property type="evidence" value="ECO:0007669"/>
    <property type="project" value="UniProtKB-KW"/>
</dbReference>
<evidence type="ECO:0000313" key="5">
    <source>
        <dbReference type="Proteomes" id="UP001224775"/>
    </source>
</evidence>
<dbReference type="EMBL" id="JATAAI010000017">
    <property type="protein sequence ID" value="KAK1739632.1"/>
    <property type="molecule type" value="Genomic_DNA"/>
</dbReference>
<name>A0AAD9DA06_9STRA</name>
<feature type="compositionally biased region" description="Polar residues" evidence="1">
    <location>
        <begin position="68"/>
        <end position="93"/>
    </location>
</feature>
<dbReference type="PRINTS" id="PR00069">
    <property type="entry name" value="ALDKETRDTASE"/>
</dbReference>
<dbReference type="SUPFAM" id="SSF51430">
    <property type="entry name" value="NAD(P)-linked oxidoreductase"/>
    <property type="match status" value="2"/>
</dbReference>
<evidence type="ECO:0000256" key="2">
    <source>
        <dbReference type="SAM" id="SignalP"/>
    </source>
</evidence>
<organism evidence="4 5">
    <name type="scientific">Skeletonema marinoi</name>
    <dbReference type="NCBI Taxonomy" id="267567"/>
    <lineage>
        <taxon>Eukaryota</taxon>
        <taxon>Sar</taxon>
        <taxon>Stramenopiles</taxon>
        <taxon>Ochrophyta</taxon>
        <taxon>Bacillariophyta</taxon>
        <taxon>Coscinodiscophyceae</taxon>
        <taxon>Thalassiosirophycidae</taxon>
        <taxon>Thalassiosirales</taxon>
        <taxon>Skeletonemataceae</taxon>
        <taxon>Skeletonema</taxon>
        <taxon>Skeletonema marinoi-dohrnii complex</taxon>
    </lineage>
</organism>
<accession>A0AAD9DA06</accession>
<dbReference type="InterPro" id="IPR036812">
    <property type="entry name" value="NAD(P)_OxRdtase_dom_sf"/>
</dbReference>
<dbReference type="PANTHER" id="PTHR43827:SF13">
    <property type="entry name" value="ALDO_KETO REDUCTASE FAMILY PROTEIN"/>
    <property type="match status" value="1"/>
</dbReference>
<dbReference type="InterPro" id="IPR023210">
    <property type="entry name" value="NADP_OxRdtase_dom"/>
</dbReference>
<reference evidence="4" key="1">
    <citation type="submission" date="2023-06" db="EMBL/GenBank/DDBJ databases">
        <title>Survivors Of The Sea: Transcriptome response of Skeletonema marinoi to long-term dormancy.</title>
        <authorList>
            <person name="Pinder M.I.M."/>
            <person name="Kourtchenko O."/>
            <person name="Robertson E.K."/>
            <person name="Larsson T."/>
            <person name="Maumus F."/>
            <person name="Osuna-Cruz C.M."/>
            <person name="Vancaester E."/>
            <person name="Stenow R."/>
            <person name="Vandepoele K."/>
            <person name="Ploug H."/>
            <person name="Bruchert V."/>
            <person name="Godhe A."/>
            <person name="Topel M."/>
        </authorList>
    </citation>
    <scope>NUCLEOTIDE SEQUENCE</scope>
    <source>
        <strain evidence="4">R05AC</strain>
    </source>
</reference>
<protein>
    <submittedName>
        <fullName evidence="4">Aldo-keto reductase family protein</fullName>
        <ecNumber evidence="4">1.1.1.-</ecNumber>
    </submittedName>
</protein>
<dbReference type="CDD" id="cd19071">
    <property type="entry name" value="AKR_AKR1-5-like"/>
    <property type="match status" value="1"/>
</dbReference>
<proteinExistence type="predicted"/>
<evidence type="ECO:0000259" key="3">
    <source>
        <dbReference type="Pfam" id="PF00248"/>
    </source>
</evidence>
<keyword evidence="4" id="KW-0560">Oxidoreductase</keyword>
<dbReference type="EC" id="1.1.1.-" evidence="4"/>
<keyword evidence="2" id="KW-0732">Signal</keyword>
<dbReference type="Gene3D" id="3.20.20.100">
    <property type="entry name" value="NADP-dependent oxidoreductase domain"/>
    <property type="match status" value="1"/>
</dbReference>
<feature type="chain" id="PRO_5042171280" evidence="2">
    <location>
        <begin position="27"/>
        <end position="465"/>
    </location>
</feature>
<keyword evidence="5" id="KW-1185">Reference proteome</keyword>
<dbReference type="InterPro" id="IPR020471">
    <property type="entry name" value="AKR"/>
</dbReference>
<feature type="signal peptide" evidence="2">
    <location>
        <begin position="1"/>
        <end position="26"/>
    </location>
</feature>
<comment type="caution">
    <text evidence="4">The sequence shown here is derived from an EMBL/GenBank/DDBJ whole genome shotgun (WGS) entry which is preliminary data.</text>
</comment>
<sequence>MKRRPLLSSVHGIVVILLVLCQGANALQLPTRRDAVISAAGLLGAPSIVSAQTMEAETVDISAFNAARSGSSSPATTSAIRSGKIRSSITPSLDPSPLLPIRGGRKGKATIQIPRVGFSLYKTAPELVSRCTAIALRAGVRHFDVASLYGSNAEIAVSLKMYIGNGLKGLEKVYKEEKDELLEILDATSLAGEKHAVETLGFGAKPLSPTIDGSAGGRQRRERLFISHKISNSEQSTDAVSVRRSVKKAIAELGVGYLDMVSIHSPLTDKERRLTTYQALLELRDGGFVKSVSVCNYGVGPLEEIAALVGDNVEDYPAMNQLELSPFNQHADVVNWCSNNGVAVGCSAWSKLSGVDGPADEWAVLSDLTKTKGVTKAQLLVRWSLQKGYVCVPRSGSKSKVERLAIAENSYGGVNPVDTNFALSQEDMKILDGLDRSYKAGRLGRRDGWADEDVTGTDWDPTEVM</sequence>
<dbReference type="AlphaFoldDB" id="A0AAD9DA06"/>
<gene>
    <name evidence="4" type="ORF">QTG54_009391</name>
</gene>
<dbReference type="Proteomes" id="UP001224775">
    <property type="component" value="Unassembled WGS sequence"/>
</dbReference>
<feature type="region of interest" description="Disordered" evidence="1">
    <location>
        <begin position="67"/>
        <end position="93"/>
    </location>
</feature>
<evidence type="ECO:0000313" key="4">
    <source>
        <dbReference type="EMBL" id="KAK1739632.1"/>
    </source>
</evidence>